<feature type="domain" description="CD-NTase-associated protein 12/Pycsar effector protein TIR" evidence="2">
    <location>
        <begin position="221"/>
        <end position="337"/>
    </location>
</feature>
<comment type="caution">
    <text evidence="3">The sequence shown here is derived from an EMBL/GenBank/DDBJ whole genome shotgun (WGS) entry which is preliminary data.</text>
</comment>
<gene>
    <name evidence="3" type="ORF">PAI11_11700</name>
</gene>
<dbReference type="Proteomes" id="UP000005143">
    <property type="component" value="Unassembled WGS sequence"/>
</dbReference>
<dbReference type="GO" id="GO:0050135">
    <property type="term" value="F:NADP+ nucleosidase activity"/>
    <property type="evidence" value="ECO:0007669"/>
    <property type="project" value="InterPro"/>
</dbReference>
<protein>
    <recommendedName>
        <fullName evidence="2">CD-NTase-associated protein 12/Pycsar effector protein TIR domain-containing protein</fullName>
    </recommendedName>
</protein>
<evidence type="ECO:0000256" key="1">
    <source>
        <dbReference type="SAM" id="MobiDB-lite"/>
    </source>
</evidence>
<keyword evidence="4" id="KW-1185">Reference proteome</keyword>
<dbReference type="EMBL" id="AGUD01000054">
    <property type="protein sequence ID" value="EHN11953.1"/>
    <property type="molecule type" value="Genomic_DNA"/>
</dbReference>
<sequence>MKTTADDVVAIVKYLKTKPAGASVADGKAVSAKMVDSRKLAAYGTWGVIEREDGRLKLTERGRRLARKPDESAPVFAEIIGSVKPYRSAVEWAYHGSHTSMDTNDVAGHWYEHHVDSVGADASEHTLRDNAVAFFHVVAAAKLGTLMLGRGGKPTRIDLDASALAKFIENEGAVPDEDPTEPATPTDDPELPAFARPPADPAIEKPEEPGKPEAAIEVNRRVFITHGKDKKIVGQLKELLTYGKFEPVVSVERESVSQPVPNKVLDDMRSCAAAVIHVGAEQVLKDADDKDVTVLNPNVLIEIGAAMMKYGRNFILLVEEGTDLPSNLQGLYEVRYSGDGLDHTSTMKLLKAFNDFD</sequence>
<feature type="compositionally biased region" description="Basic and acidic residues" evidence="1">
    <location>
        <begin position="202"/>
        <end position="211"/>
    </location>
</feature>
<evidence type="ECO:0000259" key="2">
    <source>
        <dbReference type="Pfam" id="PF10137"/>
    </source>
</evidence>
<evidence type="ECO:0000313" key="4">
    <source>
        <dbReference type="Proteomes" id="UP000005143"/>
    </source>
</evidence>
<feature type="region of interest" description="Disordered" evidence="1">
    <location>
        <begin position="171"/>
        <end position="212"/>
    </location>
</feature>
<proteinExistence type="predicted"/>
<evidence type="ECO:0000313" key="3">
    <source>
        <dbReference type="EMBL" id="EHN11953.1"/>
    </source>
</evidence>
<dbReference type="Pfam" id="PF10137">
    <property type="entry name" value="CAP12-PCTIR_TIR"/>
    <property type="match status" value="1"/>
</dbReference>
<dbReference type="PATRIC" id="fig|1097667.3.peg.1169"/>
<name>H0E305_9ACTN</name>
<dbReference type="InterPro" id="IPR019302">
    <property type="entry name" value="CAP12/PCTIR_TIR_dom"/>
</dbReference>
<dbReference type="AlphaFoldDB" id="H0E305"/>
<reference evidence="3 4" key="1">
    <citation type="journal article" date="2013" name="Biodegradation">
        <title>Quantitative proteomic analysis of ibuprofen-degrading Patulibacter sp. strain I11.</title>
        <authorList>
            <person name="Almeida B."/>
            <person name="Kjeldal H."/>
            <person name="Lolas I."/>
            <person name="Knudsen A.D."/>
            <person name="Carvalho G."/>
            <person name="Nielsen K.L."/>
            <person name="Barreto Crespo M.T."/>
            <person name="Stensballe A."/>
            <person name="Nielsen J.L."/>
        </authorList>
    </citation>
    <scope>NUCLEOTIDE SEQUENCE [LARGE SCALE GENOMIC DNA]</scope>
    <source>
        <strain evidence="3 4">I11</strain>
    </source>
</reference>
<accession>H0E305</accession>
<organism evidence="3 4">
    <name type="scientific">Patulibacter medicamentivorans</name>
    <dbReference type="NCBI Taxonomy" id="1097667"/>
    <lineage>
        <taxon>Bacteria</taxon>
        <taxon>Bacillati</taxon>
        <taxon>Actinomycetota</taxon>
        <taxon>Thermoleophilia</taxon>
        <taxon>Solirubrobacterales</taxon>
        <taxon>Patulibacteraceae</taxon>
        <taxon>Patulibacter</taxon>
    </lineage>
</organism>